<dbReference type="EMBL" id="JAPDRN010000006">
    <property type="protein sequence ID" value="KAJ9644375.1"/>
    <property type="molecule type" value="Genomic_DNA"/>
</dbReference>
<sequence length="263" mass="28541">MSKPSILFFPGSYCLLSLYQPLFDAVTEAGYEIKGIHPPTVGPSSRQGYAYAAPSIYDDAAVLAQEVETLADEGKDVIIIGHSYGGVPMTQASKGLGKEERRALSKPGGIVRLGYMSAIVPAHGQSAREAISVVPAEQHPPIDVDEHGWMMMADPAGTARLILQHLPSDEGTAIVRDFAKHSSRSFLDPVTHAGYRDIPVSYLLCEEDLVGPPELQRSWIEMVEHESGRKVHVTAVQTGHMPNVTAKEETVNWILKLANMADS</sequence>
<dbReference type="Proteomes" id="UP001172681">
    <property type="component" value="Unassembled WGS sequence"/>
</dbReference>
<dbReference type="InterPro" id="IPR000073">
    <property type="entry name" value="AB_hydrolase_1"/>
</dbReference>
<dbReference type="AlphaFoldDB" id="A0AA38YCS9"/>
<dbReference type="Pfam" id="PF12697">
    <property type="entry name" value="Abhydrolase_6"/>
    <property type="match status" value="1"/>
</dbReference>
<dbReference type="InterPro" id="IPR029058">
    <property type="entry name" value="AB_hydrolase_fold"/>
</dbReference>
<evidence type="ECO:0000313" key="2">
    <source>
        <dbReference type="EMBL" id="KAJ9644375.1"/>
    </source>
</evidence>
<accession>A0AA38YCS9</accession>
<proteinExistence type="predicted"/>
<evidence type="ECO:0000259" key="1">
    <source>
        <dbReference type="Pfam" id="PF12697"/>
    </source>
</evidence>
<gene>
    <name evidence="2" type="ORF">H2204_001727</name>
</gene>
<reference evidence="2" key="1">
    <citation type="submission" date="2022-10" db="EMBL/GenBank/DDBJ databases">
        <title>Culturing micro-colonial fungi from biological soil crusts in the Mojave desert and describing Neophaeococcomyces mojavensis, and introducing the new genera and species Taxawa tesnikishii.</title>
        <authorList>
            <person name="Kurbessoian T."/>
            <person name="Stajich J.E."/>
        </authorList>
    </citation>
    <scope>NUCLEOTIDE SEQUENCE</scope>
    <source>
        <strain evidence="2">TK_35</strain>
    </source>
</reference>
<evidence type="ECO:0000313" key="3">
    <source>
        <dbReference type="Proteomes" id="UP001172681"/>
    </source>
</evidence>
<feature type="domain" description="AB hydrolase-1" evidence="1">
    <location>
        <begin position="39"/>
        <end position="251"/>
    </location>
</feature>
<comment type="caution">
    <text evidence="2">The sequence shown here is derived from an EMBL/GenBank/DDBJ whole genome shotgun (WGS) entry which is preliminary data.</text>
</comment>
<dbReference type="PANTHER" id="PTHR37017:SF13">
    <property type="entry name" value="AB HYDROLASE-1 DOMAIN-CONTAINING PROTEIN"/>
    <property type="match status" value="1"/>
</dbReference>
<dbReference type="PANTHER" id="PTHR37017">
    <property type="entry name" value="AB HYDROLASE-1 DOMAIN-CONTAINING PROTEIN-RELATED"/>
    <property type="match status" value="1"/>
</dbReference>
<organism evidence="2 3">
    <name type="scientific">Knufia peltigerae</name>
    <dbReference type="NCBI Taxonomy" id="1002370"/>
    <lineage>
        <taxon>Eukaryota</taxon>
        <taxon>Fungi</taxon>
        <taxon>Dikarya</taxon>
        <taxon>Ascomycota</taxon>
        <taxon>Pezizomycotina</taxon>
        <taxon>Eurotiomycetes</taxon>
        <taxon>Chaetothyriomycetidae</taxon>
        <taxon>Chaetothyriales</taxon>
        <taxon>Trichomeriaceae</taxon>
        <taxon>Knufia</taxon>
    </lineage>
</organism>
<dbReference type="Gene3D" id="3.40.50.1820">
    <property type="entry name" value="alpha/beta hydrolase"/>
    <property type="match status" value="1"/>
</dbReference>
<dbReference type="SUPFAM" id="SSF53474">
    <property type="entry name" value="alpha/beta-Hydrolases"/>
    <property type="match status" value="1"/>
</dbReference>
<dbReference type="InterPro" id="IPR052897">
    <property type="entry name" value="Sec-Metab_Biosynth_Hydrolase"/>
</dbReference>
<keyword evidence="3" id="KW-1185">Reference proteome</keyword>
<name>A0AA38YCS9_9EURO</name>
<protein>
    <recommendedName>
        <fullName evidence="1">AB hydrolase-1 domain-containing protein</fullName>
    </recommendedName>
</protein>